<evidence type="ECO:0000256" key="1">
    <source>
        <dbReference type="ARBA" id="ARBA00004141"/>
    </source>
</evidence>
<feature type="region of interest" description="Disordered" evidence="8">
    <location>
        <begin position="211"/>
        <end position="285"/>
    </location>
</feature>
<gene>
    <name evidence="10" type="ORF">M0813_06658</name>
</gene>
<comment type="caution">
    <text evidence="10">The sequence shown here is derived from an EMBL/GenBank/DDBJ whole genome shotgun (WGS) entry which is preliminary data.</text>
</comment>
<dbReference type="PANTHER" id="PTHR12246">
    <property type="entry name" value="PALMITOYLTRANSFERASE ZDHHC16"/>
    <property type="match status" value="1"/>
</dbReference>
<keyword evidence="4 7" id="KW-1133">Transmembrane helix</keyword>
<evidence type="ECO:0000256" key="4">
    <source>
        <dbReference type="ARBA" id="ARBA00022989"/>
    </source>
</evidence>
<evidence type="ECO:0000256" key="8">
    <source>
        <dbReference type="SAM" id="MobiDB-lite"/>
    </source>
</evidence>
<dbReference type="Proteomes" id="UP001150062">
    <property type="component" value="Unassembled WGS sequence"/>
</dbReference>
<comment type="subcellular location">
    <subcellularLocation>
        <location evidence="1">Membrane</location>
        <topology evidence="1">Multi-pass membrane protein</topology>
    </subcellularLocation>
</comment>
<keyword evidence="3 7" id="KW-0812">Transmembrane</keyword>
<evidence type="ECO:0000256" key="5">
    <source>
        <dbReference type="ARBA" id="ARBA00023136"/>
    </source>
</evidence>
<evidence type="ECO:0000259" key="9">
    <source>
        <dbReference type="Pfam" id="PF01529"/>
    </source>
</evidence>
<feature type="region of interest" description="Disordered" evidence="8">
    <location>
        <begin position="144"/>
        <end position="187"/>
    </location>
</feature>
<evidence type="ECO:0000256" key="6">
    <source>
        <dbReference type="ARBA" id="ARBA00023315"/>
    </source>
</evidence>
<comment type="domain">
    <text evidence="7">The DHHC domain is required for palmitoyltransferase activity.</text>
</comment>
<evidence type="ECO:0000313" key="10">
    <source>
        <dbReference type="EMBL" id="KAJ6230666.1"/>
    </source>
</evidence>
<dbReference type="Pfam" id="PF01529">
    <property type="entry name" value="DHHC"/>
    <property type="match status" value="1"/>
</dbReference>
<dbReference type="PROSITE" id="PS50216">
    <property type="entry name" value="DHHC"/>
    <property type="match status" value="1"/>
</dbReference>
<feature type="compositionally biased region" description="Basic and acidic residues" evidence="8">
    <location>
        <begin position="231"/>
        <end position="263"/>
    </location>
</feature>
<proteinExistence type="inferred from homology"/>
<protein>
    <recommendedName>
        <fullName evidence="7">Palmitoyltransferase</fullName>
        <ecNumber evidence="7">2.3.1.225</ecNumber>
    </recommendedName>
</protein>
<keyword evidence="5 7" id="KW-0472">Membrane</keyword>
<keyword evidence="2 7" id="KW-0808">Transferase</keyword>
<dbReference type="EMBL" id="JAOAOG010000310">
    <property type="protein sequence ID" value="KAJ6230666.1"/>
    <property type="molecule type" value="Genomic_DNA"/>
</dbReference>
<feature type="transmembrane region" description="Helical" evidence="7">
    <location>
        <begin position="345"/>
        <end position="369"/>
    </location>
</feature>
<dbReference type="InterPro" id="IPR039859">
    <property type="entry name" value="PFA4/ZDH16/20/ERF2-like"/>
</dbReference>
<name>A0ABQ8XDE7_9EUKA</name>
<dbReference type="InterPro" id="IPR001594">
    <property type="entry name" value="Palmitoyltrfase_DHHC"/>
</dbReference>
<feature type="transmembrane region" description="Helical" evidence="7">
    <location>
        <begin position="79"/>
        <end position="98"/>
    </location>
</feature>
<sequence length="478" mass="57074">MSSKKNLLKSNFSDLFFTPKPFCKFFCCKIYPQTGGCKYKHLSCGGDYLFTIFLLFALVGYVAYAYFHVMLGIKSQTLRITFLSFFVVFLLLFLTSWFRTVITDPGTVPVNWGLDKIEDLEQQFRSSDSEARYYNRLERYKKQIKRRRRKKRRRKRRRKKRMEIEKSQTNNQNQQKGEKEKIYDRQKKEEEEEEEIDFEFFQRKIVIPYDPRIPKKEKEQNQRRNKRKKLIKEEPNKKILSHDFFNEKKHLNEKEKKKEKENENYNGLGSDNDNEDNYAKENARDNQKNLQISTYPFDKKQHRLNKFRPRPPRSKYIKRFHGIVLKADHICPWVGNAVGFRNYKFFFLVLVYALLVCLYTLASLSPIVAKGVWIQNTFLRIHAICASIVCGTFLFSTSILLISHISFISKNMTTIENYQYWKDPDLVNVYNIGKKQNWIQVFGENKLLWLIPIFTTPGDGYNFPTNLNNYSNLETIEI</sequence>
<feature type="domain" description="Palmitoyltransferase DHHC" evidence="9">
    <location>
        <begin position="298"/>
        <end position="419"/>
    </location>
</feature>
<keyword evidence="6 7" id="KW-0012">Acyltransferase</keyword>
<accession>A0ABQ8XDE7</accession>
<feature type="compositionally biased region" description="Basic and acidic residues" evidence="8">
    <location>
        <begin position="176"/>
        <end position="187"/>
    </location>
</feature>
<evidence type="ECO:0000313" key="11">
    <source>
        <dbReference type="Proteomes" id="UP001150062"/>
    </source>
</evidence>
<comment type="catalytic activity">
    <reaction evidence="7">
        <text>L-cysteinyl-[protein] + hexadecanoyl-CoA = S-hexadecanoyl-L-cysteinyl-[protein] + CoA</text>
        <dbReference type="Rhea" id="RHEA:36683"/>
        <dbReference type="Rhea" id="RHEA-COMP:10131"/>
        <dbReference type="Rhea" id="RHEA-COMP:11032"/>
        <dbReference type="ChEBI" id="CHEBI:29950"/>
        <dbReference type="ChEBI" id="CHEBI:57287"/>
        <dbReference type="ChEBI" id="CHEBI:57379"/>
        <dbReference type="ChEBI" id="CHEBI:74151"/>
        <dbReference type="EC" id="2.3.1.225"/>
    </reaction>
</comment>
<evidence type="ECO:0000256" key="2">
    <source>
        <dbReference type="ARBA" id="ARBA00022679"/>
    </source>
</evidence>
<feature type="transmembrane region" description="Helical" evidence="7">
    <location>
        <begin position="381"/>
        <end position="402"/>
    </location>
</feature>
<feature type="transmembrane region" description="Helical" evidence="7">
    <location>
        <begin position="48"/>
        <end position="67"/>
    </location>
</feature>
<dbReference type="EC" id="2.3.1.225" evidence="7"/>
<organism evidence="10 11">
    <name type="scientific">Anaeramoeba flamelloides</name>
    <dbReference type="NCBI Taxonomy" id="1746091"/>
    <lineage>
        <taxon>Eukaryota</taxon>
        <taxon>Metamonada</taxon>
        <taxon>Anaeramoebidae</taxon>
        <taxon>Anaeramoeba</taxon>
    </lineage>
</organism>
<comment type="similarity">
    <text evidence="7">Belongs to the DHHC palmitoyltransferase family.</text>
</comment>
<reference evidence="10" key="1">
    <citation type="submission" date="2022-08" db="EMBL/GenBank/DDBJ databases">
        <title>Novel sulfate-reducing endosymbionts in the free-living metamonad Anaeramoeba.</title>
        <authorList>
            <person name="Jerlstrom-Hultqvist J."/>
            <person name="Cepicka I."/>
            <person name="Gallot-Lavallee L."/>
            <person name="Salas-Leiva D."/>
            <person name="Curtis B.A."/>
            <person name="Zahonova K."/>
            <person name="Pipaliya S."/>
            <person name="Dacks J."/>
            <person name="Roger A.J."/>
        </authorList>
    </citation>
    <scope>NUCLEOTIDE SEQUENCE</scope>
    <source>
        <strain evidence="10">Schooner1</strain>
    </source>
</reference>
<feature type="compositionally biased region" description="Basic and acidic residues" evidence="8">
    <location>
        <begin position="212"/>
        <end position="222"/>
    </location>
</feature>
<evidence type="ECO:0000256" key="7">
    <source>
        <dbReference type="RuleBase" id="RU079119"/>
    </source>
</evidence>
<keyword evidence="11" id="KW-1185">Reference proteome</keyword>
<feature type="compositionally biased region" description="Basic residues" evidence="8">
    <location>
        <begin position="144"/>
        <end position="161"/>
    </location>
</feature>
<evidence type="ECO:0000256" key="3">
    <source>
        <dbReference type="ARBA" id="ARBA00022692"/>
    </source>
</evidence>